<proteinExistence type="predicted"/>
<accession>F4WTK2</accession>
<name>F4WTK2_ACREC</name>
<evidence type="ECO:0000313" key="1">
    <source>
        <dbReference type="EMBL" id="EGI62423.1"/>
    </source>
</evidence>
<reference evidence="1" key="1">
    <citation type="submission" date="2011-02" db="EMBL/GenBank/DDBJ databases">
        <title>The genome of the leaf-cutting ant Acromyrmex echinatior suggests key adaptations to social evolution and fungus farming.</title>
        <authorList>
            <person name="Nygaard S."/>
            <person name="Zhang G."/>
        </authorList>
    </citation>
    <scope>NUCLEOTIDE SEQUENCE</scope>
</reference>
<sequence>MPEDTPPISEHQLCSTPSLCSTLIARLRTILKSNGPRHAATISIPRLSNLCDQFSTSELQYGRSDGTMGAFLPGVTYPRGGRRGDDGRRYIGIPKPKRISNVYVSSFIVDFVLLVFSKRTSFCLSIFARCWSDFSPKQHAQLRMSRV</sequence>
<dbReference type="InParanoid" id="F4WTK2"/>
<dbReference type="AlphaFoldDB" id="F4WTK2"/>
<organism evidence="2">
    <name type="scientific">Acromyrmex echinatior</name>
    <name type="common">Panamanian leafcutter ant</name>
    <name type="synonym">Acromyrmex octospinosus echinatior</name>
    <dbReference type="NCBI Taxonomy" id="103372"/>
    <lineage>
        <taxon>Eukaryota</taxon>
        <taxon>Metazoa</taxon>
        <taxon>Ecdysozoa</taxon>
        <taxon>Arthropoda</taxon>
        <taxon>Hexapoda</taxon>
        <taxon>Insecta</taxon>
        <taxon>Pterygota</taxon>
        <taxon>Neoptera</taxon>
        <taxon>Endopterygota</taxon>
        <taxon>Hymenoptera</taxon>
        <taxon>Apocrita</taxon>
        <taxon>Aculeata</taxon>
        <taxon>Formicoidea</taxon>
        <taxon>Formicidae</taxon>
        <taxon>Myrmicinae</taxon>
        <taxon>Acromyrmex</taxon>
    </lineage>
</organism>
<dbReference type="Proteomes" id="UP000007755">
    <property type="component" value="Unassembled WGS sequence"/>
</dbReference>
<protein>
    <submittedName>
        <fullName evidence="1">Uncharacterized protein</fullName>
    </submittedName>
</protein>
<keyword evidence="2" id="KW-1185">Reference proteome</keyword>
<dbReference type="EMBL" id="GL888341">
    <property type="protein sequence ID" value="EGI62423.1"/>
    <property type="molecule type" value="Genomic_DNA"/>
</dbReference>
<gene>
    <name evidence="1" type="ORF">G5I_09207</name>
</gene>
<evidence type="ECO:0000313" key="2">
    <source>
        <dbReference type="Proteomes" id="UP000007755"/>
    </source>
</evidence>